<proteinExistence type="predicted"/>
<dbReference type="AlphaFoldDB" id="A0A0C3KZX9"/>
<evidence type="ECO:0000313" key="1">
    <source>
        <dbReference type="EMBL" id="KIO15092.1"/>
    </source>
</evidence>
<organism evidence="1 2">
    <name type="scientific">Pisolithus tinctorius Marx 270</name>
    <dbReference type="NCBI Taxonomy" id="870435"/>
    <lineage>
        <taxon>Eukaryota</taxon>
        <taxon>Fungi</taxon>
        <taxon>Dikarya</taxon>
        <taxon>Basidiomycota</taxon>
        <taxon>Agaricomycotina</taxon>
        <taxon>Agaricomycetes</taxon>
        <taxon>Agaricomycetidae</taxon>
        <taxon>Boletales</taxon>
        <taxon>Sclerodermatineae</taxon>
        <taxon>Pisolithaceae</taxon>
        <taxon>Pisolithus</taxon>
    </lineage>
</organism>
<gene>
    <name evidence="1" type="ORF">M404DRAFT_200165</name>
</gene>
<dbReference type="HOGENOM" id="CLU_2723187_0_0_1"/>
<evidence type="ECO:0000313" key="2">
    <source>
        <dbReference type="Proteomes" id="UP000054217"/>
    </source>
</evidence>
<name>A0A0C3KZX9_PISTI</name>
<sequence>MGACTVRTTRQKCRRKHVECSAAWGFDTARGCEERSNRECSTLGLNVNSVYVSMCRLEELVRPIGNLTRLRG</sequence>
<dbReference type="InParanoid" id="A0A0C3KZX9"/>
<reference evidence="2" key="2">
    <citation type="submission" date="2015-01" db="EMBL/GenBank/DDBJ databases">
        <title>Evolutionary Origins and Diversification of the Mycorrhizal Mutualists.</title>
        <authorList>
            <consortium name="DOE Joint Genome Institute"/>
            <consortium name="Mycorrhizal Genomics Consortium"/>
            <person name="Kohler A."/>
            <person name="Kuo A."/>
            <person name="Nagy L.G."/>
            <person name="Floudas D."/>
            <person name="Copeland A."/>
            <person name="Barry K.W."/>
            <person name="Cichocki N."/>
            <person name="Veneault-Fourrey C."/>
            <person name="LaButti K."/>
            <person name="Lindquist E.A."/>
            <person name="Lipzen A."/>
            <person name="Lundell T."/>
            <person name="Morin E."/>
            <person name="Murat C."/>
            <person name="Riley R."/>
            <person name="Ohm R."/>
            <person name="Sun H."/>
            <person name="Tunlid A."/>
            <person name="Henrissat B."/>
            <person name="Grigoriev I.V."/>
            <person name="Hibbett D.S."/>
            <person name="Martin F."/>
        </authorList>
    </citation>
    <scope>NUCLEOTIDE SEQUENCE [LARGE SCALE GENOMIC DNA]</scope>
    <source>
        <strain evidence="2">Marx 270</strain>
    </source>
</reference>
<reference evidence="1 2" key="1">
    <citation type="submission" date="2014-04" db="EMBL/GenBank/DDBJ databases">
        <authorList>
            <consortium name="DOE Joint Genome Institute"/>
            <person name="Kuo A."/>
            <person name="Kohler A."/>
            <person name="Costa M.D."/>
            <person name="Nagy L.G."/>
            <person name="Floudas D."/>
            <person name="Copeland A."/>
            <person name="Barry K.W."/>
            <person name="Cichocki N."/>
            <person name="Veneault-Fourrey C."/>
            <person name="LaButti K."/>
            <person name="Lindquist E.A."/>
            <person name="Lipzen A."/>
            <person name="Lundell T."/>
            <person name="Morin E."/>
            <person name="Murat C."/>
            <person name="Sun H."/>
            <person name="Tunlid A."/>
            <person name="Henrissat B."/>
            <person name="Grigoriev I.V."/>
            <person name="Hibbett D.S."/>
            <person name="Martin F."/>
            <person name="Nordberg H.P."/>
            <person name="Cantor M.N."/>
            <person name="Hua S.X."/>
        </authorList>
    </citation>
    <scope>NUCLEOTIDE SEQUENCE [LARGE SCALE GENOMIC DNA]</scope>
    <source>
        <strain evidence="1 2">Marx 270</strain>
    </source>
</reference>
<protein>
    <submittedName>
        <fullName evidence="1">Uncharacterized protein</fullName>
    </submittedName>
</protein>
<dbReference type="Proteomes" id="UP000054217">
    <property type="component" value="Unassembled WGS sequence"/>
</dbReference>
<dbReference type="EMBL" id="KN831944">
    <property type="protein sequence ID" value="KIO15092.1"/>
    <property type="molecule type" value="Genomic_DNA"/>
</dbReference>
<keyword evidence="2" id="KW-1185">Reference proteome</keyword>
<accession>A0A0C3KZX9</accession>